<keyword evidence="3" id="KW-1185">Reference proteome</keyword>
<evidence type="ECO:0000313" key="3">
    <source>
        <dbReference type="Proteomes" id="UP000515163"/>
    </source>
</evidence>
<proteinExistence type="predicted"/>
<name>A0A6P8HH88_ACTTE</name>
<dbReference type="RefSeq" id="XP_031554312.1">
    <property type="nucleotide sequence ID" value="XM_031698452.1"/>
</dbReference>
<dbReference type="KEGG" id="aten:116291290"/>
<evidence type="ECO:0000313" key="5">
    <source>
        <dbReference type="RefSeq" id="XP_031554313.1"/>
    </source>
</evidence>
<feature type="chain" id="PRO_5044653052" evidence="2">
    <location>
        <begin position="20"/>
        <end position="649"/>
    </location>
</feature>
<feature type="signal peptide" evidence="2">
    <location>
        <begin position="1"/>
        <end position="19"/>
    </location>
</feature>
<feature type="compositionally biased region" description="Gly residues" evidence="1">
    <location>
        <begin position="515"/>
        <end position="524"/>
    </location>
</feature>
<feature type="compositionally biased region" description="Polar residues" evidence="1">
    <location>
        <begin position="525"/>
        <end position="534"/>
    </location>
</feature>
<dbReference type="AlphaFoldDB" id="A0A6P8HH88"/>
<dbReference type="InterPro" id="IPR053320">
    <property type="entry name" value="Protein_DD3-3_O-glyco"/>
</dbReference>
<keyword evidence="2" id="KW-0732">Signal</keyword>
<sequence>MKGAVCFVMLATLVAVTLADVYLHNPRGSNNRLNERSANRANANRAFDSQNNNRGGYNVGDKTNQAFRNEDGQYNMAYFQSSRKSSGKTYLTMEWTNQHGCGGNEKNDPHKMNCQVVLQYMCQEDVQTRKQSTMRNGANTNTQAFTANRKGSAETKAQYEARRNGNVRNDRVLFESWEWYDKCQQRNRNKGLFTADQKLKGDQSIYTRQNPAGTRRGYECPEEHDYYPYWHPTDWKDIAILTTDPSRCSYYKTQSFNVKPKAECIEKYSGGEAKHWSKYNNQKDCVDNGGSWLEFDNYLEIAPFDEKTCQSKGKPYFFGRRHGMVNKECLVRLPQPDCEQAGWTRVNHLGNGREGVPLNYTWTLPSFPSGKDQRCILRIRYNISTDDYDPWKTDASSNQNLGAMKISPVQQNPVVDVGAGMQPLRLAINTAQYGRTFQDRSHLFKLRSRDANKVPEDKNIYNLNVRGKRGNIVQTYPAVEYDFIPNRLKIKSNDLLHVQWTGSNSHKNGNPAGDGQAGDAGEGTSGTDRNNIVETQDPLDNFPLPWERATLFKNSAAVWTSFPYKTAPAPEDIAISMASSGYYACLKKKDGCDKQSTDTKAAMNNLLNNAPASYAGMILQVNKGTYYYACSRNNNFSNRSQKGRLYVTQ</sequence>
<feature type="region of interest" description="Disordered" evidence="1">
    <location>
        <begin position="501"/>
        <end position="540"/>
    </location>
</feature>
<dbReference type="PANTHER" id="PTHR35170">
    <property type="entry name" value="PROTEIN DD3-3"/>
    <property type="match status" value="1"/>
</dbReference>
<evidence type="ECO:0000313" key="4">
    <source>
        <dbReference type="RefSeq" id="XP_031554312.1"/>
    </source>
</evidence>
<dbReference type="OrthoDB" id="6020041at2759"/>
<organism evidence="3 5">
    <name type="scientific">Actinia tenebrosa</name>
    <name type="common">Australian red waratah sea anemone</name>
    <dbReference type="NCBI Taxonomy" id="6105"/>
    <lineage>
        <taxon>Eukaryota</taxon>
        <taxon>Metazoa</taxon>
        <taxon>Cnidaria</taxon>
        <taxon>Anthozoa</taxon>
        <taxon>Hexacorallia</taxon>
        <taxon>Actiniaria</taxon>
        <taxon>Actiniidae</taxon>
        <taxon>Actinia</taxon>
    </lineage>
</organism>
<gene>
    <name evidence="4 5" type="primary">LOC116291290</name>
</gene>
<protein>
    <submittedName>
        <fullName evidence="4 5">Protein DD3-3-like</fullName>
    </submittedName>
</protein>
<dbReference type="RefSeq" id="XP_031554313.1">
    <property type="nucleotide sequence ID" value="XM_031698453.1"/>
</dbReference>
<accession>A0A6P8HH88</accession>
<evidence type="ECO:0000256" key="2">
    <source>
        <dbReference type="SAM" id="SignalP"/>
    </source>
</evidence>
<dbReference type="Proteomes" id="UP000515163">
    <property type="component" value="Unplaced"/>
</dbReference>
<dbReference type="GeneID" id="116291290"/>
<reference evidence="4 5" key="1">
    <citation type="submission" date="2025-04" db="UniProtKB">
        <authorList>
            <consortium name="RefSeq"/>
        </authorList>
    </citation>
    <scope>IDENTIFICATION</scope>
    <source>
        <tissue evidence="4 5">Tentacle</tissue>
    </source>
</reference>
<dbReference type="PANTHER" id="PTHR35170:SF2">
    <property type="entry name" value="PROTEIN DD3-3"/>
    <property type="match status" value="1"/>
</dbReference>
<evidence type="ECO:0000256" key="1">
    <source>
        <dbReference type="SAM" id="MobiDB-lite"/>
    </source>
</evidence>